<dbReference type="Pfam" id="PF07587">
    <property type="entry name" value="PSD1"/>
    <property type="match status" value="1"/>
</dbReference>
<organism evidence="5 6">
    <name type="scientific">Novipirellula rosea</name>
    <dbReference type="NCBI Taxonomy" id="1031540"/>
    <lineage>
        <taxon>Bacteria</taxon>
        <taxon>Pseudomonadati</taxon>
        <taxon>Planctomycetota</taxon>
        <taxon>Planctomycetia</taxon>
        <taxon>Pirellulales</taxon>
        <taxon>Pirellulaceae</taxon>
        <taxon>Novipirellula</taxon>
    </lineage>
</organism>
<feature type="domain" description="Cytochrome C Planctomycete-type" evidence="4">
    <location>
        <begin position="48"/>
        <end position="105"/>
    </location>
</feature>
<protein>
    <submittedName>
        <fullName evidence="5">PSD1 and planctomycete cytochrome C domain-containing protein</fullName>
    </submittedName>
</protein>
<proteinExistence type="predicted"/>
<evidence type="ECO:0000313" key="5">
    <source>
        <dbReference type="EMBL" id="GAA4462949.1"/>
    </source>
</evidence>
<feature type="chain" id="PRO_5045668316" evidence="1">
    <location>
        <begin position="23"/>
        <end position="878"/>
    </location>
</feature>
<evidence type="ECO:0000259" key="4">
    <source>
        <dbReference type="Pfam" id="PF07635"/>
    </source>
</evidence>
<reference evidence="6" key="1">
    <citation type="journal article" date="2019" name="Int. J. Syst. Evol. Microbiol.">
        <title>The Global Catalogue of Microorganisms (GCM) 10K type strain sequencing project: providing services to taxonomists for standard genome sequencing and annotation.</title>
        <authorList>
            <consortium name="The Broad Institute Genomics Platform"/>
            <consortium name="The Broad Institute Genome Sequencing Center for Infectious Disease"/>
            <person name="Wu L."/>
            <person name="Ma J."/>
        </authorList>
    </citation>
    <scope>NUCLEOTIDE SEQUENCE [LARGE SCALE GENOMIC DNA]</scope>
    <source>
        <strain evidence="6">JCM 17759</strain>
    </source>
</reference>
<dbReference type="InterPro" id="IPR022655">
    <property type="entry name" value="DUF1553"/>
</dbReference>
<evidence type="ECO:0000256" key="1">
    <source>
        <dbReference type="SAM" id="SignalP"/>
    </source>
</evidence>
<keyword evidence="1" id="KW-0732">Signal</keyword>
<sequence length="878" mass="99125">MRRTATFSLFICVAIWFPQANGSAQETLSQEKIDFFETKIRPVLVKECYGCHSNQTGNAKGGLRLDTQELTAIGGNSGPAVVPGDLDESLLYSAILHQDFQMPPKRKLSQSVINDFRSWIEMGAPDPRITAPSVLKTQITKDDIQQAKTEFWAYKKPTQAAIPAVQNREWSRSDLDPFVLAKLEASSMTPAVDAEPHQILRRLCFDLIGLPPSLAQIEYFEKYYDTDPDKAIAHVVDQLLEKPQFGERWGRHWLDLVRYAESNGREVNTTFPHAWRYRDYVIDSFNEDKPYDRFLQEQIAGDLLPVDSDSQWAENLVATGFLAIGPKSLAEQNRTQFTADLVDEQIDTTTRAILGMSVACARCHDHKFDPIPQTDYYALAGIFNNTTVYFGTPASKYGNIAGVQNRNSSNLLRLPIDDPNEFDRRIPVDELADLNRELDETLQQLVEYRRNRRQNDGNAANAIQNFIRLQTRAETLSTIIGGVDEQGNPITYCMGVQETDDPRDVRVLVRGEVAQPAQMVPRGFPSVLREDNTPKISPRSSGRLELAQWISSRDNPLTARVMVNRIWQHLIGQGIVRSTENFGTTGQAPTHPELLDTLAVKFVDSGWSIKSMVREIATSRVYRMSTQFDQASFESDPDNELLWRATPRRLDAEAIRDAILFASGNLQLDRPRASEVAKAGYMRVRDGNLFNPAQFMSSSEMGMEMMSGGPMNRERLLRSRPELQQMIFRQALANRRSGGERLDMNDATFRSAYLPIVRGEEPRVLEVFDFAEPSMIVGQRETSSTPNQSLFMMNNPFVMQQSDALAERVLSSSQNPEEQIRYLFRSLYSREPDDSEISTILAFADDFPVAGLAKTRATKTVSAICQSLIASAEFRYLD</sequence>
<dbReference type="RefSeq" id="WP_345326099.1">
    <property type="nucleotide sequence ID" value="NZ_BAABGA010000064.1"/>
</dbReference>
<dbReference type="EMBL" id="BAABGA010000064">
    <property type="protein sequence ID" value="GAA4462949.1"/>
    <property type="molecule type" value="Genomic_DNA"/>
</dbReference>
<dbReference type="InterPro" id="IPR011429">
    <property type="entry name" value="Cyt_c_Planctomycete-type"/>
</dbReference>
<evidence type="ECO:0000313" key="6">
    <source>
        <dbReference type="Proteomes" id="UP001500840"/>
    </source>
</evidence>
<dbReference type="InterPro" id="IPR011444">
    <property type="entry name" value="DUF1549"/>
</dbReference>
<evidence type="ECO:0000259" key="2">
    <source>
        <dbReference type="Pfam" id="PF07583"/>
    </source>
</evidence>
<comment type="caution">
    <text evidence="5">The sequence shown here is derived from an EMBL/GenBank/DDBJ whole genome shotgun (WGS) entry which is preliminary data.</text>
</comment>
<feature type="domain" description="DUF1553" evidence="3">
    <location>
        <begin position="542"/>
        <end position="843"/>
    </location>
</feature>
<dbReference type="PANTHER" id="PTHR35889:SF3">
    <property type="entry name" value="F-BOX DOMAIN-CONTAINING PROTEIN"/>
    <property type="match status" value="1"/>
</dbReference>
<accession>A0ABP8N856</accession>
<dbReference type="Pfam" id="PF07635">
    <property type="entry name" value="PSCyt1"/>
    <property type="match status" value="1"/>
</dbReference>
<dbReference type="Pfam" id="PF07583">
    <property type="entry name" value="PSCyt2"/>
    <property type="match status" value="1"/>
</dbReference>
<gene>
    <name evidence="5" type="ORF">GCM10023156_47470</name>
</gene>
<dbReference type="PANTHER" id="PTHR35889">
    <property type="entry name" value="CYCLOINULO-OLIGOSACCHARIDE FRUCTANOTRANSFERASE-RELATED"/>
    <property type="match status" value="1"/>
</dbReference>
<name>A0ABP8N856_9BACT</name>
<evidence type="ECO:0000259" key="3">
    <source>
        <dbReference type="Pfam" id="PF07587"/>
    </source>
</evidence>
<dbReference type="Proteomes" id="UP001500840">
    <property type="component" value="Unassembled WGS sequence"/>
</dbReference>
<keyword evidence="6" id="KW-1185">Reference proteome</keyword>
<feature type="signal peptide" evidence="1">
    <location>
        <begin position="1"/>
        <end position="22"/>
    </location>
</feature>
<feature type="domain" description="DUF1549" evidence="2">
    <location>
        <begin position="175"/>
        <end position="387"/>
    </location>
</feature>